<gene>
    <name evidence="14" type="ORF">FYJ33_12480</name>
</gene>
<proteinExistence type="inferred from homology"/>
<dbReference type="EMBL" id="VULX01000024">
    <property type="protein sequence ID" value="MSR92189.1"/>
    <property type="molecule type" value="Genomic_DNA"/>
</dbReference>
<dbReference type="PIRSF" id="PIRSF038928">
    <property type="entry name" value="Catalase_clade1-3"/>
    <property type="match status" value="1"/>
</dbReference>
<dbReference type="InterPro" id="IPR018028">
    <property type="entry name" value="Catalase"/>
</dbReference>
<dbReference type="PROSITE" id="PS51402">
    <property type="entry name" value="CATALASE_3"/>
    <property type="match status" value="1"/>
</dbReference>
<keyword evidence="4" id="KW-0575">Peroxidase</keyword>
<evidence type="ECO:0000313" key="14">
    <source>
        <dbReference type="EMBL" id="MSR92189.1"/>
    </source>
</evidence>
<sequence>MSDDEKLTNNVGNPIDDDENTLTVGNNGPALLNDSYLLDKLASFDRERIPERVVHAKGSGAKGYFELTKCMKKYTKAKLFTEVGEKTPVIVRFSTVIGFRGSADTARDPRGFATKFYTKEGNLDIVGNHIPIFFIRDSKKFPDLIHAFKPSPCNNVPDKNRFWDFVANNPETTNMITFVFTDLGTIKSFRTIEGFSVNTFVWVNEEGKRVFIKYHWMPELGVKTIDRHEAEMLAGIDPDVAVKDLYNCIKKGGKVIYYLEVQIIDECDINKFDFNPLDATKDWPKELIPFVRIGKMTLNENPKNFFGEIEQLAFSPANLIPGTEFSNDKLLQGRGFSYKDTQRHRIGPNFEQLPVNRPLADVNNNTQDGPMRYHYKGGYTNYKNNSLNCNKPKVHYKGNEYNIRLNAIIEKESIDKADDFKQAGQRIRKLNRKDYCNLIDNMANDMWCVDKKIQLKVIDNFCKADKEFADKLKERLKI</sequence>
<dbReference type="Gene3D" id="2.40.180.10">
    <property type="entry name" value="Catalase core domain"/>
    <property type="match status" value="1"/>
</dbReference>
<dbReference type="Proteomes" id="UP000460287">
    <property type="component" value="Unassembled WGS sequence"/>
</dbReference>
<evidence type="ECO:0000313" key="15">
    <source>
        <dbReference type="Proteomes" id="UP000460287"/>
    </source>
</evidence>
<evidence type="ECO:0000256" key="11">
    <source>
        <dbReference type="PIRSR" id="PIRSR038928-2"/>
    </source>
</evidence>
<comment type="cofactor">
    <cofactor evidence="1 11">
        <name>heme</name>
        <dbReference type="ChEBI" id="CHEBI:30413"/>
    </cofactor>
</comment>
<dbReference type="InterPro" id="IPR010582">
    <property type="entry name" value="Catalase_immune_responsive"/>
</dbReference>
<dbReference type="Pfam" id="PF00199">
    <property type="entry name" value="Catalase"/>
    <property type="match status" value="1"/>
</dbReference>
<evidence type="ECO:0000256" key="2">
    <source>
        <dbReference type="ARBA" id="ARBA00005329"/>
    </source>
</evidence>
<dbReference type="EC" id="1.11.1.6" evidence="3"/>
<evidence type="ECO:0000256" key="7">
    <source>
        <dbReference type="ARBA" id="ARBA00023002"/>
    </source>
</evidence>
<evidence type="ECO:0000259" key="13">
    <source>
        <dbReference type="SMART" id="SM01060"/>
    </source>
</evidence>
<dbReference type="PROSITE" id="PS00438">
    <property type="entry name" value="CATALASE_2"/>
    <property type="match status" value="1"/>
</dbReference>
<keyword evidence="6 11" id="KW-0479">Metal-binding</keyword>
<dbReference type="GO" id="GO:0005737">
    <property type="term" value="C:cytoplasm"/>
    <property type="evidence" value="ECO:0007669"/>
    <property type="project" value="TreeGrafter"/>
</dbReference>
<dbReference type="RefSeq" id="WP_154532086.1">
    <property type="nucleotide sequence ID" value="NZ_VULX01000024.1"/>
</dbReference>
<dbReference type="SUPFAM" id="SSF56634">
    <property type="entry name" value="Heme-dependent catalase-like"/>
    <property type="match status" value="1"/>
</dbReference>
<dbReference type="PANTHER" id="PTHR11465">
    <property type="entry name" value="CATALASE"/>
    <property type="match status" value="1"/>
</dbReference>
<evidence type="ECO:0000256" key="10">
    <source>
        <dbReference type="PIRSR" id="PIRSR038928-1"/>
    </source>
</evidence>
<dbReference type="PANTHER" id="PTHR11465:SF23">
    <property type="entry name" value="CATALASE-2"/>
    <property type="match status" value="1"/>
</dbReference>
<protein>
    <recommendedName>
        <fullName evidence="3">catalase</fullName>
        <ecNumber evidence="3">1.11.1.6</ecNumber>
    </recommendedName>
</protein>
<keyword evidence="5 11" id="KW-0349">Heme</keyword>
<evidence type="ECO:0000256" key="3">
    <source>
        <dbReference type="ARBA" id="ARBA00012314"/>
    </source>
</evidence>
<feature type="region of interest" description="Disordered" evidence="12">
    <location>
        <begin position="1"/>
        <end position="23"/>
    </location>
</feature>
<feature type="binding site" description="axial binding residue" evidence="11">
    <location>
        <position position="338"/>
    </location>
    <ligand>
        <name>heme</name>
        <dbReference type="ChEBI" id="CHEBI:30413"/>
    </ligand>
    <ligandPart>
        <name>Fe</name>
        <dbReference type="ChEBI" id="CHEBI:18248"/>
    </ligandPart>
</feature>
<evidence type="ECO:0000256" key="8">
    <source>
        <dbReference type="ARBA" id="ARBA00023004"/>
    </source>
</evidence>
<dbReference type="GO" id="GO:0020037">
    <property type="term" value="F:heme binding"/>
    <property type="evidence" value="ECO:0007669"/>
    <property type="project" value="InterPro"/>
</dbReference>
<keyword evidence="9" id="KW-0376">Hydrogen peroxide</keyword>
<dbReference type="SMART" id="SM01060">
    <property type="entry name" value="Catalase"/>
    <property type="match status" value="1"/>
</dbReference>
<name>A0A7X2T213_9CLOT</name>
<evidence type="ECO:0000256" key="9">
    <source>
        <dbReference type="ARBA" id="ARBA00023324"/>
    </source>
</evidence>
<evidence type="ECO:0000256" key="1">
    <source>
        <dbReference type="ARBA" id="ARBA00001971"/>
    </source>
</evidence>
<dbReference type="InterPro" id="IPR024711">
    <property type="entry name" value="Catalase_clade1/3"/>
</dbReference>
<dbReference type="Pfam" id="PF06628">
    <property type="entry name" value="Catalase-rel"/>
    <property type="match status" value="1"/>
</dbReference>
<dbReference type="GO" id="GO:0042744">
    <property type="term" value="P:hydrogen peroxide catabolic process"/>
    <property type="evidence" value="ECO:0007669"/>
    <property type="project" value="UniProtKB-KW"/>
</dbReference>
<keyword evidence="8 11" id="KW-0408">Iron</keyword>
<feature type="active site" evidence="10">
    <location>
        <position position="55"/>
    </location>
</feature>
<dbReference type="AlphaFoldDB" id="A0A7X2T213"/>
<dbReference type="PRINTS" id="PR00067">
    <property type="entry name" value="CATALASE"/>
</dbReference>
<organism evidence="14 15">
    <name type="scientific">Inconstantimicrobium porci</name>
    <dbReference type="NCBI Taxonomy" id="2652291"/>
    <lineage>
        <taxon>Bacteria</taxon>
        <taxon>Bacillati</taxon>
        <taxon>Bacillota</taxon>
        <taxon>Clostridia</taxon>
        <taxon>Eubacteriales</taxon>
        <taxon>Clostridiaceae</taxon>
        <taxon>Inconstantimicrobium</taxon>
    </lineage>
</organism>
<keyword evidence="15" id="KW-1185">Reference proteome</keyword>
<dbReference type="InterPro" id="IPR020835">
    <property type="entry name" value="Catalase_sf"/>
</dbReference>
<dbReference type="GO" id="GO:0046872">
    <property type="term" value="F:metal ion binding"/>
    <property type="evidence" value="ECO:0007669"/>
    <property type="project" value="UniProtKB-KW"/>
</dbReference>
<dbReference type="GO" id="GO:0004096">
    <property type="term" value="F:catalase activity"/>
    <property type="evidence" value="ECO:0007669"/>
    <property type="project" value="UniProtKB-EC"/>
</dbReference>
<comment type="caution">
    <text evidence="14">The sequence shown here is derived from an EMBL/GenBank/DDBJ whole genome shotgun (WGS) entry which is preliminary data.</text>
</comment>
<reference evidence="14 15" key="1">
    <citation type="submission" date="2019-08" db="EMBL/GenBank/DDBJ databases">
        <title>In-depth cultivation of the pig gut microbiome towards novel bacterial diversity and tailored functional studies.</title>
        <authorList>
            <person name="Wylensek D."/>
            <person name="Hitch T.C.A."/>
            <person name="Clavel T."/>
        </authorList>
    </citation>
    <scope>NUCLEOTIDE SEQUENCE [LARGE SCALE GENOMIC DNA]</scope>
    <source>
        <strain evidence="14 15">WCA-383-APC-5B</strain>
    </source>
</reference>
<feature type="active site" evidence="10">
    <location>
        <position position="128"/>
    </location>
</feature>
<feature type="domain" description="Catalase core" evidence="13">
    <location>
        <begin position="8"/>
        <end position="391"/>
    </location>
</feature>
<evidence type="ECO:0000256" key="12">
    <source>
        <dbReference type="SAM" id="MobiDB-lite"/>
    </source>
</evidence>
<comment type="similarity">
    <text evidence="2">Belongs to the catalase family.</text>
</comment>
<evidence type="ECO:0000256" key="4">
    <source>
        <dbReference type="ARBA" id="ARBA00022559"/>
    </source>
</evidence>
<dbReference type="InterPro" id="IPR024708">
    <property type="entry name" value="Catalase_AS"/>
</dbReference>
<dbReference type="GO" id="GO:0042542">
    <property type="term" value="P:response to hydrogen peroxide"/>
    <property type="evidence" value="ECO:0007669"/>
    <property type="project" value="TreeGrafter"/>
</dbReference>
<evidence type="ECO:0000256" key="5">
    <source>
        <dbReference type="ARBA" id="ARBA00022617"/>
    </source>
</evidence>
<dbReference type="InterPro" id="IPR011614">
    <property type="entry name" value="Catalase_core"/>
</dbReference>
<evidence type="ECO:0000256" key="6">
    <source>
        <dbReference type="ARBA" id="ARBA00022723"/>
    </source>
</evidence>
<keyword evidence="7" id="KW-0560">Oxidoreductase</keyword>
<accession>A0A7X2T213</accession>